<comment type="caution">
    <text evidence="1">The sequence shown here is derived from an EMBL/GenBank/DDBJ whole genome shotgun (WGS) entry which is preliminary data.</text>
</comment>
<protein>
    <submittedName>
        <fullName evidence="1">2956_t:CDS:1</fullName>
    </submittedName>
</protein>
<keyword evidence="2" id="KW-1185">Reference proteome</keyword>
<dbReference type="Proteomes" id="UP000789375">
    <property type="component" value="Unassembled WGS sequence"/>
</dbReference>
<gene>
    <name evidence="1" type="ORF">FMOSSE_LOCUS15528</name>
</gene>
<accession>A0A9N9IAI6</accession>
<feature type="non-terminal residue" evidence="1">
    <location>
        <position position="1"/>
    </location>
</feature>
<evidence type="ECO:0000313" key="2">
    <source>
        <dbReference type="Proteomes" id="UP000789375"/>
    </source>
</evidence>
<name>A0A9N9IAI6_FUNMO</name>
<reference evidence="1" key="1">
    <citation type="submission" date="2021-06" db="EMBL/GenBank/DDBJ databases">
        <authorList>
            <person name="Kallberg Y."/>
            <person name="Tangrot J."/>
            <person name="Rosling A."/>
        </authorList>
    </citation>
    <scope>NUCLEOTIDE SEQUENCE</scope>
    <source>
        <strain evidence="1">87-6 pot B 2015</strain>
    </source>
</reference>
<dbReference type="EMBL" id="CAJVPP010016133">
    <property type="protein sequence ID" value="CAG8728683.1"/>
    <property type="molecule type" value="Genomic_DNA"/>
</dbReference>
<sequence length="45" mass="5040">SSSASINQLPILISTPIPTITIVEKLQKSSVLSNTIQNKTYFYHY</sequence>
<proteinExistence type="predicted"/>
<evidence type="ECO:0000313" key="1">
    <source>
        <dbReference type="EMBL" id="CAG8728683.1"/>
    </source>
</evidence>
<organism evidence="1 2">
    <name type="scientific">Funneliformis mosseae</name>
    <name type="common">Endomycorrhizal fungus</name>
    <name type="synonym">Glomus mosseae</name>
    <dbReference type="NCBI Taxonomy" id="27381"/>
    <lineage>
        <taxon>Eukaryota</taxon>
        <taxon>Fungi</taxon>
        <taxon>Fungi incertae sedis</taxon>
        <taxon>Mucoromycota</taxon>
        <taxon>Glomeromycotina</taxon>
        <taxon>Glomeromycetes</taxon>
        <taxon>Glomerales</taxon>
        <taxon>Glomeraceae</taxon>
        <taxon>Funneliformis</taxon>
    </lineage>
</organism>
<dbReference type="AlphaFoldDB" id="A0A9N9IAI6"/>